<evidence type="ECO:0000313" key="2">
    <source>
        <dbReference type="Proteomes" id="UP000001971"/>
    </source>
</evidence>
<sequence>MLTLTARIALKNPYRDGWGINTKLCNVIFTVSQYLFYFKSILFSATYRVKKAILG</sequence>
<protein>
    <submittedName>
        <fullName evidence="1">Uncharacterized protein</fullName>
    </submittedName>
</protein>
<dbReference type="AlphaFoldDB" id="A0A0H2Y8C9"/>
<accession>A0A0H2Y8C9</accession>
<reference evidence="1 2" key="1">
    <citation type="journal article" date="2006" name="J. Bacteriol.">
        <title>Complete genome sequence of Yersinia pestis strains Antiqua and Nepal516: evidence of gene reduction in an emerging pathogen.</title>
        <authorList>
            <person name="Chain P.S."/>
            <person name="Hu P."/>
            <person name="Malfatti S.A."/>
            <person name="Radnedge L."/>
            <person name="Larimer F."/>
            <person name="Vergez L.M."/>
            <person name="Worsham P."/>
            <person name="Chu M.C."/>
            <person name="Andersen G.L."/>
        </authorList>
    </citation>
    <scope>NUCLEOTIDE SEQUENCE [LARGE SCALE GENOMIC DNA]</scope>
    <source>
        <strain evidence="1 2">Antiqua</strain>
    </source>
</reference>
<name>A0A0H2Y8C9_YERPA</name>
<gene>
    <name evidence="1" type="ordered locus">YPA_2023</name>
</gene>
<dbReference type="EMBL" id="CP000308">
    <property type="protein sequence ID" value="ABG13989.1"/>
    <property type="molecule type" value="Genomic_DNA"/>
</dbReference>
<dbReference type="Proteomes" id="UP000001971">
    <property type="component" value="Chromosome"/>
</dbReference>
<organism evidence="1 2">
    <name type="scientific">Yersinia pestis bv. Antiqua (strain Antiqua)</name>
    <dbReference type="NCBI Taxonomy" id="360102"/>
    <lineage>
        <taxon>Bacteria</taxon>
        <taxon>Pseudomonadati</taxon>
        <taxon>Pseudomonadota</taxon>
        <taxon>Gammaproteobacteria</taxon>
        <taxon>Enterobacterales</taxon>
        <taxon>Yersiniaceae</taxon>
        <taxon>Yersinia</taxon>
    </lineage>
</organism>
<proteinExistence type="predicted"/>
<evidence type="ECO:0000313" key="1">
    <source>
        <dbReference type="EMBL" id="ABG13989.1"/>
    </source>
</evidence>
<dbReference type="KEGG" id="ypa:YPA_2023"/>